<evidence type="ECO:0000259" key="2">
    <source>
        <dbReference type="PROSITE" id="PS51677"/>
    </source>
</evidence>
<name>A0AA95IBW7_9BACL</name>
<dbReference type="PANTHER" id="PTHR10587:SF125">
    <property type="entry name" value="POLYSACCHARIDE DEACETYLASE YHEN-RELATED"/>
    <property type="match status" value="1"/>
</dbReference>
<dbReference type="GO" id="GO:0005975">
    <property type="term" value="P:carbohydrate metabolic process"/>
    <property type="evidence" value="ECO:0007669"/>
    <property type="project" value="InterPro"/>
</dbReference>
<keyword evidence="1" id="KW-0472">Membrane</keyword>
<feature type="domain" description="NodB homology" evidence="2">
    <location>
        <begin position="94"/>
        <end position="279"/>
    </location>
</feature>
<dbReference type="AlphaFoldDB" id="A0AA95IBW7"/>
<keyword evidence="1" id="KW-1133">Transmembrane helix</keyword>
<evidence type="ECO:0000313" key="4">
    <source>
        <dbReference type="Proteomes" id="UP001177943"/>
    </source>
</evidence>
<dbReference type="EMBL" id="CP126084">
    <property type="protein sequence ID" value="WHX49880.1"/>
    <property type="molecule type" value="Genomic_DNA"/>
</dbReference>
<dbReference type="CDD" id="cd10944">
    <property type="entry name" value="CE4_SmPgdA_like"/>
    <property type="match status" value="1"/>
</dbReference>
<sequence length="444" mass="48711">MNTQWLAGFPVFRLISLVIAIVLIVSFIPHSESQSIMPEAAAQSPEDAAAVFKVPAGAVKPAESAASFARISSSKQSSVTPASQPQSKPKEANKVIYLTFDDGPSKWTDDVLAILKKADVPATFFVLGEQAKRFPEIISRINEAGHAIGNHTYNHKYDELYASFGVFWSQIKETEEVLRNITGKRTPLVRAPGGTYGHFDTAYFQLLEQGGYKVFDWNLDSGDSKRKGVPASEIIQNATPAKPGDSVTLLMHDGAGHEETVKALPKIIDYYKSLGYEFRAITPEVLPVQFAVSPKMKNSKRPQPSSGWIQAHIVPNAELFGPGEPLYVEAGGLETKLAAGEYELRDGQFRVPLRAVMERLGAEVSWNGLEKSAIATWGDTRIIVSSADDTIVVEAPGESEKRFTASLEWRNGLLWLPLRTLLEVTGHDIMSVTANTEERRVRAS</sequence>
<dbReference type="KEGG" id="pwn:QNH46_04165"/>
<dbReference type="SUPFAM" id="SSF88713">
    <property type="entry name" value="Glycoside hydrolase/deacetylase"/>
    <property type="match status" value="1"/>
</dbReference>
<accession>A0AA95IBW7</accession>
<evidence type="ECO:0000256" key="1">
    <source>
        <dbReference type="SAM" id="Phobius"/>
    </source>
</evidence>
<dbReference type="InterPro" id="IPR002509">
    <property type="entry name" value="NODB_dom"/>
</dbReference>
<dbReference type="InterPro" id="IPR011330">
    <property type="entry name" value="Glyco_hydro/deAcase_b/a-brl"/>
</dbReference>
<dbReference type="InterPro" id="IPR050248">
    <property type="entry name" value="Polysacc_deacetylase_ArnD"/>
</dbReference>
<dbReference type="InterPro" id="IPR012854">
    <property type="entry name" value="Cu_amine_oxidase-like_N"/>
</dbReference>
<reference evidence="3" key="1">
    <citation type="submission" date="2023-05" db="EMBL/GenBank/DDBJ databases">
        <title>Comparative genomics of Bacillaceae isolates and their secondary metabolite potential.</title>
        <authorList>
            <person name="Song L."/>
            <person name="Nielsen L.J."/>
            <person name="Mohite O."/>
            <person name="Xu X."/>
            <person name="Weber T."/>
            <person name="Kovacs A.T."/>
        </authorList>
    </citation>
    <scope>NUCLEOTIDE SEQUENCE</scope>
    <source>
        <strain evidence="3">B2_4</strain>
    </source>
</reference>
<dbReference type="Pfam" id="PF01522">
    <property type="entry name" value="Polysacc_deac_1"/>
    <property type="match status" value="1"/>
</dbReference>
<feature type="transmembrane region" description="Helical" evidence="1">
    <location>
        <begin position="6"/>
        <end position="28"/>
    </location>
</feature>
<organism evidence="3 4">
    <name type="scientific">Paenibacillus woosongensis</name>
    <dbReference type="NCBI Taxonomy" id="307580"/>
    <lineage>
        <taxon>Bacteria</taxon>
        <taxon>Bacillati</taxon>
        <taxon>Bacillota</taxon>
        <taxon>Bacilli</taxon>
        <taxon>Bacillales</taxon>
        <taxon>Paenibacillaceae</taxon>
        <taxon>Paenibacillus</taxon>
    </lineage>
</organism>
<gene>
    <name evidence="3" type="ORF">QNH46_04165</name>
</gene>
<protein>
    <submittedName>
        <fullName evidence="3">Polysaccharide deacetylase family protein</fullName>
    </submittedName>
</protein>
<evidence type="ECO:0000313" key="3">
    <source>
        <dbReference type="EMBL" id="WHX49880.1"/>
    </source>
</evidence>
<keyword evidence="1" id="KW-0812">Transmembrane</keyword>
<dbReference type="SUPFAM" id="SSF55383">
    <property type="entry name" value="Copper amine oxidase, domain N"/>
    <property type="match status" value="1"/>
</dbReference>
<dbReference type="RefSeq" id="WP_283927049.1">
    <property type="nucleotide sequence ID" value="NZ_CP126084.1"/>
</dbReference>
<dbReference type="Gene3D" id="3.30.457.10">
    <property type="entry name" value="Copper amine oxidase-like, N-terminal domain"/>
    <property type="match status" value="1"/>
</dbReference>
<dbReference type="Proteomes" id="UP001177943">
    <property type="component" value="Chromosome"/>
</dbReference>
<proteinExistence type="predicted"/>
<dbReference type="Pfam" id="PF07833">
    <property type="entry name" value="Cu_amine_oxidN1"/>
    <property type="match status" value="1"/>
</dbReference>
<dbReference type="Gene3D" id="3.20.20.370">
    <property type="entry name" value="Glycoside hydrolase/deacetylase"/>
    <property type="match status" value="1"/>
</dbReference>
<dbReference type="PANTHER" id="PTHR10587">
    <property type="entry name" value="GLYCOSYL TRANSFERASE-RELATED"/>
    <property type="match status" value="1"/>
</dbReference>
<dbReference type="PROSITE" id="PS51677">
    <property type="entry name" value="NODB"/>
    <property type="match status" value="1"/>
</dbReference>
<dbReference type="InterPro" id="IPR036582">
    <property type="entry name" value="Mao_N_sf"/>
</dbReference>
<dbReference type="GO" id="GO:0016810">
    <property type="term" value="F:hydrolase activity, acting on carbon-nitrogen (but not peptide) bonds"/>
    <property type="evidence" value="ECO:0007669"/>
    <property type="project" value="InterPro"/>
</dbReference>